<sequence>MRNVFKDDKYQGLQKKNYFEGWYFKSVTSNQNISIAVIPGVSLAIDDRHAFIQVFVYTNNTLEKSVHNYYFRFDINDFKADKHKFEVSIKDNKFSLEGITLNLEDEDTVIRGNYQISNPVKLPQSLLQPTIMGPFSYLPLMECYHGILSMNHTISGTIYYNDIAIDFNEGRGYIEKDYGKSFPKGYVWVQTNHFEKADTSLFLSVAAIPYLGITFNGFIVNFYHNLKHYRFATYNGSKIKVEDIGQKEVRYSFRKRKYTLEVEAKIDDFVTLASPKFGKMDHTIKEGLSGFVKLKLMKKGIVIFEGTSGSAGIEIMKRPNIKDR</sequence>
<dbReference type="PANTHER" id="PTHR35309">
    <property type="match status" value="1"/>
</dbReference>
<dbReference type="Pfam" id="PF14249">
    <property type="entry name" value="Tocopherol_cycl"/>
    <property type="match status" value="1"/>
</dbReference>
<proteinExistence type="predicted"/>
<evidence type="ECO:0000256" key="1">
    <source>
        <dbReference type="SAM" id="Phobius"/>
    </source>
</evidence>
<dbReference type="RefSeq" id="WP_012243320.1">
    <property type="nucleotide sequence ID" value="NZ_JACAOE010000002.1"/>
</dbReference>
<dbReference type="GeneID" id="41339527"/>
<keyword evidence="1" id="KW-0812">Transmembrane</keyword>
<dbReference type="InterPro" id="IPR025893">
    <property type="entry name" value="Tocopherol_cyclase"/>
</dbReference>
<dbReference type="Proteomes" id="UP000315938">
    <property type="component" value="Unassembled WGS sequence"/>
</dbReference>
<keyword evidence="1" id="KW-1133">Transmembrane helix</keyword>
<dbReference type="AlphaFoldDB" id="A0A553IGM6"/>
<dbReference type="SUPFAM" id="SSF159245">
    <property type="entry name" value="AttH-like"/>
    <property type="match status" value="1"/>
</dbReference>
<comment type="caution">
    <text evidence="2">The sequence shown here is derived from an EMBL/GenBank/DDBJ whole genome shotgun (WGS) entry which is preliminary data.</text>
</comment>
<accession>A0A553IGM6</accession>
<organism evidence="2 3">
    <name type="scientific">Acholeplasma laidlawii</name>
    <dbReference type="NCBI Taxonomy" id="2148"/>
    <lineage>
        <taxon>Bacteria</taxon>
        <taxon>Bacillati</taxon>
        <taxon>Mycoplasmatota</taxon>
        <taxon>Mollicutes</taxon>
        <taxon>Acholeplasmatales</taxon>
        <taxon>Acholeplasmataceae</taxon>
        <taxon>Acholeplasma</taxon>
    </lineage>
</organism>
<dbReference type="EMBL" id="VKID01000002">
    <property type="protein sequence ID" value="TRX99352.1"/>
    <property type="molecule type" value="Genomic_DNA"/>
</dbReference>
<dbReference type="GO" id="GO:0009976">
    <property type="term" value="F:tocopherol cyclase activity"/>
    <property type="evidence" value="ECO:0007669"/>
    <property type="project" value="InterPro"/>
</dbReference>
<feature type="transmembrane region" description="Helical" evidence="1">
    <location>
        <begin position="201"/>
        <end position="223"/>
    </location>
</feature>
<evidence type="ECO:0000313" key="2">
    <source>
        <dbReference type="EMBL" id="TRX99352.1"/>
    </source>
</evidence>
<dbReference type="PANTHER" id="PTHR35309:SF4">
    <property type="entry name" value="TOCOPHEROL CYCLASE"/>
    <property type="match status" value="1"/>
</dbReference>
<dbReference type="OMA" id="NYFEGWY"/>
<evidence type="ECO:0008006" key="4">
    <source>
        <dbReference type="Google" id="ProtNLM"/>
    </source>
</evidence>
<gene>
    <name evidence="2" type="ORF">FNV44_06535</name>
</gene>
<keyword evidence="1" id="KW-0472">Membrane</keyword>
<name>A0A553IGM6_ACHLA</name>
<protein>
    <recommendedName>
        <fullName evidence="4">Tocopherol cyclase</fullName>
    </recommendedName>
</protein>
<evidence type="ECO:0000313" key="3">
    <source>
        <dbReference type="Proteomes" id="UP000315938"/>
    </source>
</evidence>
<reference evidence="2 3" key="1">
    <citation type="submission" date="2019-07" db="EMBL/GenBank/DDBJ databases">
        <title>Genome sequence of Acholeplasma laidlawii strain with increased resistance to erythromycin.</title>
        <authorList>
            <person name="Medvedeva E.S."/>
            <person name="Baranova N.B."/>
            <person name="Siniagina M.N."/>
            <person name="Mouzykantov A."/>
            <person name="Chernova O.A."/>
            <person name="Chernov V.M."/>
        </authorList>
    </citation>
    <scope>NUCLEOTIDE SEQUENCE [LARGE SCALE GENOMIC DNA]</scope>
    <source>
        <strain evidence="2 3">PG8REry</strain>
    </source>
</reference>